<dbReference type="GO" id="GO:0005506">
    <property type="term" value="F:iron ion binding"/>
    <property type="evidence" value="ECO:0007669"/>
    <property type="project" value="UniProtKB-ARBA"/>
</dbReference>
<comment type="cofactor">
    <cofactor evidence="1">
        <name>Fe(2+)</name>
        <dbReference type="ChEBI" id="CHEBI:29033"/>
    </cofactor>
</comment>
<keyword evidence="2" id="KW-0560">Oxidoreductase</keyword>
<dbReference type="EMBL" id="CP011371">
    <property type="protein sequence ID" value="AKJ30822.1"/>
    <property type="molecule type" value="Genomic_DNA"/>
</dbReference>
<protein>
    <submittedName>
        <fullName evidence="2">Phytanoyl-CoA dioxygenase</fullName>
    </submittedName>
</protein>
<dbReference type="KEGG" id="pbh:AAW51_4131"/>
<dbReference type="PANTHER" id="PTHR20883">
    <property type="entry name" value="PHYTANOYL-COA DIOXYGENASE DOMAIN CONTAINING 1"/>
    <property type="match status" value="1"/>
</dbReference>
<reference evidence="2 3" key="1">
    <citation type="submission" date="2015-05" db="EMBL/GenBank/DDBJ databases">
        <authorList>
            <person name="Tang B."/>
            <person name="Yu Y."/>
        </authorList>
    </citation>
    <scope>NUCLEOTIDE SEQUENCE [LARGE SCALE GENOMIC DNA]</scope>
    <source>
        <strain evidence="2 3">DSM 7029</strain>
    </source>
</reference>
<dbReference type="Proteomes" id="UP000035352">
    <property type="component" value="Chromosome"/>
</dbReference>
<proteinExistence type="predicted"/>
<dbReference type="Pfam" id="PF05721">
    <property type="entry name" value="PhyH"/>
    <property type="match status" value="1"/>
</dbReference>
<keyword evidence="2" id="KW-0223">Dioxygenase</keyword>
<keyword evidence="3" id="KW-1185">Reference proteome</keyword>
<accession>A0A0G3BN43</accession>
<evidence type="ECO:0000256" key="1">
    <source>
        <dbReference type="ARBA" id="ARBA00001954"/>
    </source>
</evidence>
<evidence type="ECO:0000313" key="3">
    <source>
        <dbReference type="Proteomes" id="UP000035352"/>
    </source>
</evidence>
<sequence>MFTTQFKDQGFVCIPRVLTDDECKTLTWSTDQLNARSVGTRCLLSLVWARHCVARLRQDPRISQVVPADYVAVQCTYFEKSASRNWLVPVHQDLSIPVAARVEAAALGGWSEKEGALFVQPPTSVLERLIAVRLHLDACGEPDGPLMVVPGTHTVGRIESEDAADIRRRAPMTPCLAAAGDALVMRPLLLHASSKASGTSLRRVLHFLFGPPVLPFGLRWHHTA</sequence>
<dbReference type="PANTHER" id="PTHR20883:SF48">
    <property type="entry name" value="ECTOINE DIOXYGENASE"/>
    <property type="match status" value="1"/>
</dbReference>
<dbReference type="STRING" id="413882.AAW51_4131"/>
<dbReference type="GO" id="GO:0016706">
    <property type="term" value="F:2-oxoglutarate-dependent dioxygenase activity"/>
    <property type="evidence" value="ECO:0007669"/>
    <property type="project" value="UniProtKB-ARBA"/>
</dbReference>
<dbReference type="OrthoDB" id="9791262at2"/>
<dbReference type="SUPFAM" id="SSF51197">
    <property type="entry name" value="Clavaminate synthase-like"/>
    <property type="match status" value="1"/>
</dbReference>
<gene>
    <name evidence="2" type="ORF">AAW51_4131</name>
</gene>
<organism evidence="2 3">
    <name type="scientific">Caldimonas brevitalea</name>
    <dbReference type="NCBI Taxonomy" id="413882"/>
    <lineage>
        <taxon>Bacteria</taxon>
        <taxon>Pseudomonadati</taxon>
        <taxon>Pseudomonadota</taxon>
        <taxon>Betaproteobacteria</taxon>
        <taxon>Burkholderiales</taxon>
        <taxon>Sphaerotilaceae</taxon>
        <taxon>Caldimonas</taxon>
    </lineage>
</organism>
<dbReference type="InterPro" id="IPR008775">
    <property type="entry name" value="Phytyl_CoA_dOase-like"/>
</dbReference>
<dbReference type="AlphaFoldDB" id="A0A0G3BN43"/>
<evidence type="ECO:0000313" key="2">
    <source>
        <dbReference type="EMBL" id="AKJ30822.1"/>
    </source>
</evidence>
<name>A0A0G3BN43_9BURK</name>
<dbReference type="RefSeq" id="WP_047196099.1">
    <property type="nucleotide sequence ID" value="NZ_CP011371.1"/>
</dbReference>
<dbReference type="Gene3D" id="2.60.120.620">
    <property type="entry name" value="q2cbj1_9rhob like domain"/>
    <property type="match status" value="1"/>
</dbReference>
<dbReference type="PATRIC" id="fig|413882.6.peg.4317"/>